<dbReference type="SUPFAM" id="SSF52113">
    <property type="entry name" value="BRCT domain"/>
    <property type="match status" value="1"/>
</dbReference>
<dbReference type="SUPFAM" id="SSF81301">
    <property type="entry name" value="Nucleotidyltransferase"/>
    <property type="match status" value="1"/>
</dbReference>
<accession>A0ABR2YDJ3</accession>
<gene>
    <name evidence="15" type="ORF">WJX75_009763</name>
</gene>
<dbReference type="Gene3D" id="1.10.150.110">
    <property type="entry name" value="DNA polymerase beta, N-terminal domain-like"/>
    <property type="match status" value="1"/>
</dbReference>
<evidence type="ECO:0000256" key="4">
    <source>
        <dbReference type="ARBA" id="ARBA00022634"/>
    </source>
</evidence>
<sequence length="729" mass="80935">MLVRLVSQDSVARLELSSPGDSLVLGRKASLGITARAVSRDHCTVTTGLSSQGPLRLTVFAKKKVYIFHRGRAATVNAGESSQLSHGDVLYLSQEGDEWRHGFEVHINDSQMPENEAGDIHIPAEPIAEQPPHPKRLRSIGQRREDCAIPESMAQAPAVHQLTRSSMGVFCGLTFVFWTTKFMSSLMTRAKQAGAKVADWLVVGEVTHVIANKDFNADQAAKLLEHLPQQTDSYKMLYDGNKILRLPREVHFVTPEYVSECIAHGGLQPERTFLIDIVCMAILASDQQRNNSQSSGCQRLPDQHAAKADNSHNQGAPYKSHQAMTEIQSEAPKQPKVQSLQPREGCTDRQNIDCSYVNSICAHTACSAKEFCIVTQLEIIQSNYRKGRDQFKIKAIQRALKAVADSSITLRTAEDCEQLGIGEKSIEKLQEIVSTGEYRRNQIMAQDPHHRVISLFMEVWGTGEATAERWYRDGCRSLEDVQGRTDLSIQQRTGLKYFEDFKQRIPRAEVAAIGGVVYDAVEAVLDCQNAPDADMLFCSVLGSYRRGKPMTGDVDMLIAPPHSCGEIDSRQALLAICKCLKKQGLLLDDMASAAPASRGEGAATFMGVARHPMSPCARRVDIKFYPRRFLPFAVMHFIGSGAFSRALRHWARSAATQAKAHHPSADGFKLSDYGLVPIQQKEPVRSGQAYHNAEVELGQSLQCKSERDIFLALGLQYVPPQMRYFHDFE</sequence>
<dbReference type="EC" id="2.7.7.7" evidence="2"/>
<dbReference type="PRINTS" id="PR00870">
    <property type="entry name" value="DNAPOLXBETA"/>
</dbReference>
<evidence type="ECO:0000256" key="6">
    <source>
        <dbReference type="ARBA" id="ARBA00022695"/>
    </source>
</evidence>
<comment type="catalytic activity">
    <reaction evidence="12">
        <text>DNA(n) + a 2'-deoxyribonucleoside 5'-triphosphate = DNA(n+1) + diphosphate</text>
        <dbReference type="Rhea" id="RHEA:22508"/>
        <dbReference type="Rhea" id="RHEA-COMP:17339"/>
        <dbReference type="Rhea" id="RHEA-COMP:17340"/>
        <dbReference type="ChEBI" id="CHEBI:33019"/>
        <dbReference type="ChEBI" id="CHEBI:61560"/>
        <dbReference type="ChEBI" id="CHEBI:173112"/>
        <dbReference type="EC" id="2.7.7.7"/>
    </reaction>
</comment>
<dbReference type="SUPFAM" id="SSF47802">
    <property type="entry name" value="DNA polymerase beta, N-terminal domain-like"/>
    <property type="match status" value="1"/>
</dbReference>
<evidence type="ECO:0000256" key="2">
    <source>
        <dbReference type="ARBA" id="ARBA00012417"/>
    </source>
</evidence>
<comment type="caution">
    <text evidence="15">The sequence shown here is derived from an EMBL/GenBank/DDBJ whole genome shotgun (WGS) entry which is preliminary data.</text>
</comment>
<feature type="domain" description="BRCT" evidence="14">
    <location>
        <begin position="165"/>
        <end position="275"/>
    </location>
</feature>
<dbReference type="InterPro" id="IPR022312">
    <property type="entry name" value="DNA_pol_X"/>
</dbReference>
<protein>
    <recommendedName>
        <fullName evidence="3">DNA polymerase lambda</fullName>
        <ecNumber evidence="2">2.7.7.7</ecNumber>
    </recommendedName>
</protein>
<evidence type="ECO:0000259" key="14">
    <source>
        <dbReference type="PROSITE" id="PS50172"/>
    </source>
</evidence>
<evidence type="ECO:0000313" key="16">
    <source>
        <dbReference type="Proteomes" id="UP001491310"/>
    </source>
</evidence>
<dbReference type="InterPro" id="IPR018944">
    <property type="entry name" value="DNA_pol_lambd_fingers_domain"/>
</dbReference>
<dbReference type="InterPro" id="IPR043519">
    <property type="entry name" value="NT_sf"/>
</dbReference>
<evidence type="ECO:0000256" key="3">
    <source>
        <dbReference type="ARBA" id="ARBA00016513"/>
    </source>
</evidence>
<proteinExistence type="predicted"/>
<dbReference type="CDD" id="cd22671">
    <property type="entry name" value="FHA_APTX-like"/>
    <property type="match status" value="1"/>
</dbReference>
<dbReference type="SMART" id="SM00483">
    <property type="entry name" value="POLXc"/>
    <property type="match status" value="1"/>
</dbReference>
<evidence type="ECO:0000256" key="13">
    <source>
        <dbReference type="SAM" id="MobiDB-lite"/>
    </source>
</evidence>
<evidence type="ECO:0000256" key="11">
    <source>
        <dbReference type="ARBA" id="ARBA00023239"/>
    </source>
</evidence>
<dbReference type="InterPro" id="IPR036420">
    <property type="entry name" value="BRCT_dom_sf"/>
</dbReference>
<dbReference type="PRINTS" id="PR00869">
    <property type="entry name" value="DNAPOLX"/>
</dbReference>
<comment type="cofactor">
    <cofactor evidence="1">
        <name>Mn(2+)</name>
        <dbReference type="ChEBI" id="CHEBI:29035"/>
    </cofactor>
</comment>
<dbReference type="InterPro" id="IPR029398">
    <property type="entry name" value="PolB_thumb"/>
</dbReference>
<keyword evidence="11" id="KW-0456">Lyase</keyword>
<dbReference type="InterPro" id="IPR008984">
    <property type="entry name" value="SMAD_FHA_dom_sf"/>
</dbReference>
<keyword evidence="6" id="KW-0548">Nucleotidyltransferase</keyword>
<dbReference type="Pfam" id="PF14792">
    <property type="entry name" value="DNA_pol_B_palm"/>
    <property type="match status" value="1"/>
</dbReference>
<feature type="compositionally biased region" description="Basic and acidic residues" evidence="13">
    <location>
        <begin position="301"/>
        <end position="310"/>
    </location>
</feature>
<keyword evidence="7" id="KW-0235">DNA replication</keyword>
<keyword evidence="9" id="KW-0239">DNA-directed DNA polymerase</keyword>
<dbReference type="Pfam" id="PF10391">
    <property type="entry name" value="DNA_pol_lambd_f"/>
    <property type="match status" value="1"/>
</dbReference>
<dbReference type="InterPro" id="IPR010996">
    <property type="entry name" value="HHH_MUS81"/>
</dbReference>
<keyword evidence="4" id="KW-0237">DNA synthesis</keyword>
<evidence type="ECO:0000256" key="5">
    <source>
        <dbReference type="ARBA" id="ARBA00022679"/>
    </source>
</evidence>
<name>A0ABR2YDJ3_9CHLO</name>
<dbReference type="InterPro" id="IPR037160">
    <property type="entry name" value="DNA_Pol_thumb_sf"/>
</dbReference>
<dbReference type="Gene3D" id="3.40.50.10190">
    <property type="entry name" value="BRCT domain"/>
    <property type="match status" value="1"/>
</dbReference>
<dbReference type="Pfam" id="PF14716">
    <property type="entry name" value="HHH_8"/>
    <property type="match status" value="1"/>
</dbReference>
<keyword evidence="16" id="KW-1185">Reference proteome</keyword>
<dbReference type="Gene3D" id="3.30.210.10">
    <property type="entry name" value="DNA polymerase, thumb domain"/>
    <property type="match status" value="1"/>
</dbReference>
<dbReference type="PANTHER" id="PTHR11276:SF28">
    <property type="entry name" value="DNA POLYMERASE LAMBDA"/>
    <property type="match status" value="1"/>
</dbReference>
<reference evidence="15 16" key="1">
    <citation type="journal article" date="2024" name="Nat. Commun.">
        <title>Phylogenomics reveals the evolutionary origins of lichenization in chlorophyte algae.</title>
        <authorList>
            <person name="Puginier C."/>
            <person name="Libourel C."/>
            <person name="Otte J."/>
            <person name="Skaloud P."/>
            <person name="Haon M."/>
            <person name="Grisel S."/>
            <person name="Petersen M."/>
            <person name="Berrin J.G."/>
            <person name="Delaux P.M."/>
            <person name="Dal Grande F."/>
            <person name="Keller J."/>
        </authorList>
    </citation>
    <scope>NUCLEOTIDE SEQUENCE [LARGE SCALE GENOMIC DNA]</scope>
    <source>
        <strain evidence="15 16">SAG 216-7</strain>
    </source>
</reference>
<dbReference type="SUPFAM" id="SSF81585">
    <property type="entry name" value="PsbU/PolX domain-like"/>
    <property type="match status" value="1"/>
</dbReference>
<dbReference type="Gene3D" id="1.10.150.20">
    <property type="entry name" value="5' to 3' exonuclease, C-terminal subdomain"/>
    <property type="match status" value="1"/>
</dbReference>
<evidence type="ECO:0000256" key="9">
    <source>
        <dbReference type="ARBA" id="ARBA00022932"/>
    </source>
</evidence>
<feature type="region of interest" description="Disordered" evidence="13">
    <location>
        <begin position="291"/>
        <end position="343"/>
    </location>
</feature>
<evidence type="ECO:0000256" key="12">
    <source>
        <dbReference type="ARBA" id="ARBA00049244"/>
    </source>
</evidence>
<evidence type="ECO:0000313" key="15">
    <source>
        <dbReference type="EMBL" id="KAK9902883.1"/>
    </source>
</evidence>
<dbReference type="Proteomes" id="UP001491310">
    <property type="component" value="Unassembled WGS sequence"/>
</dbReference>
<dbReference type="InterPro" id="IPR001357">
    <property type="entry name" value="BRCT_dom"/>
</dbReference>
<dbReference type="Pfam" id="PF14791">
    <property type="entry name" value="DNA_pol_B_thumb"/>
    <property type="match status" value="1"/>
</dbReference>
<dbReference type="CDD" id="cd00141">
    <property type="entry name" value="NT_POLXc"/>
    <property type="match status" value="1"/>
</dbReference>
<dbReference type="PANTHER" id="PTHR11276">
    <property type="entry name" value="DNA POLYMERASE TYPE-X FAMILY MEMBER"/>
    <property type="match status" value="1"/>
</dbReference>
<dbReference type="SUPFAM" id="SSF49879">
    <property type="entry name" value="SMAD/FHA domain"/>
    <property type="match status" value="1"/>
</dbReference>
<evidence type="ECO:0000256" key="10">
    <source>
        <dbReference type="ARBA" id="ARBA00023204"/>
    </source>
</evidence>
<keyword evidence="5" id="KW-0808">Transferase</keyword>
<dbReference type="Gene3D" id="3.30.460.10">
    <property type="entry name" value="Beta Polymerase, domain 2"/>
    <property type="match status" value="1"/>
</dbReference>
<dbReference type="InterPro" id="IPR002008">
    <property type="entry name" value="DNA_pol_X_beta-like"/>
</dbReference>
<organism evidence="15 16">
    <name type="scientific">Coccomyxa subellipsoidea</name>
    <dbReference type="NCBI Taxonomy" id="248742"/>
    <lineage>
        <taxon>Eukaryota</taxon>
        <taxon>Viridiplantae</taxon>
        <taxon>Chlorophyta</taxon>
        <taxon>core chlorophytes</taxon>
        <taxon>Trebouxiophyceae</taxon>
        <taxon>Trebouxiophyceae incertae sedis</taxon>
        <taxon>Coccomyxaceae</taxon>
        <taxon>Coccomyxa</taxon>
    </lineage>
</organism>
<dbReference type="EMBL" id="JALJOT010000015">
    <property type="protein sequence ID" value="KAK9902883.1"/>
    <property type="molecule type" value="Genomic_DNA"/>
</dbReference>
<keyword evidence="8" id="KW-0227">DNA damage</keyword>
<dbReference type="InterPro" id="IPR027421">
    <property type="entry name" value="DNA_pol_lamdba_lyase_dom_sf"/>
</dbReference>
<dbReference type="SMART" id="SM00292">
    <property type="entry name" value="BRCT"/>
    <property type="match status" value="1"/>
</dbReference>
<dbReference type="InterPro" id="IPR028207">
    <property type="entry name" value="DNA_pol_B_palm_palm"/>
</dbReference>
<dbReference type="Gene3D" id="2.60.200.20">
    <property type="match status" value="1"/>
</dbReference>
<evidence type="ECO:0000256" key="1">
    <source>
        <dbReference type="ARBA" id="ARBA00001936"/>
    </source>
</evidence>
<keyword evidence="10" id="KW-0234">DNA repair</keyword>
<evidence type="ECO:0000256" key="8">
    <source>
        <dbReference type="ARBA" id="ARBA00022763"/>
    </source>
</evidence>
<dbReference type="PROSITE" id="PS50172">
    <property type="entry name" value="BRCT"/>
    <property type="match status" value="1"/>
</dbReference>
<evidence type="ECO:0000256" key="7">
    <source>
        <dbReference type="ARBA" id="ARBA00022705"/>
    </source>
</evidence>
<dbReference type="InterPro" id="IPR002054">
    <property type="entry name" value="DNA-dir_DNA_pol_X"/>
</dbReference>